<evidence type="ECO:0000313" key="4">
    <source>
        <dbReference type="Proteomes" id="UP000886523"/>
    </source>
</evidence>
<feature type="transmembrane region" description="Helical" evidence="2">
    <location>
        <begin position="201"/>
        <end position="219"/>
    </location>
</feature>
<organism evidence="3 4">
    <name type="scientific">Hydnum rufescens UP504</name>
    <dbReference type="NCBI Taxonomy" id="1448309"/>
    <lineage>
        <taxon>Eukaryota</taxon>
        <taxon>Fungi</taxon>
        <taxon>Dikarya</taxon>
        <taxon>Basidiomycota</taxon>
        <taxon>Agaricomycotina</taxon>
        <taxon>Agaricomycetes</taxon>
        <taxon>Cantharellales</taxon>
        <taxon>Hydnaceae</taxon>
        <taxon>Hydnum</taxon>
    </lineage>
</organism>
<dbReference type="OrthoDB" id="5582002at2759"/>
<keyword evidence="4" id="KW-1185">Reference proteome</keyword>
<evidence type="ECO:0000313" key="3">
    <source>
        <dbReference type="EMBL" id="KAF9516349.1"/>
    </source>
</evidence>
<feature type="compositionally biased region" description="Basic and acidic residues" evidence="1">
    <location>
        <begin position="70"/>
        <end position="84"/>
    </location>
</feature>
<dbReference type="AlphaFoldDB" id="A0A9P6B278"/>
<protein>
    <submittedName>
        <fullName evidence="3">Uncharacterized protein</fullName>
    </submittedName>
</protein>
<keyword evidence="2" id="KW-1133">Transmembrane helix</keyword>
<feature type="compositionally biased region" description="Polar residues" evidence="1">
    <location>
        <begin position="49"/>
        <end position="63"/>
    </location>
</feature>
<name>A0A9P6B278_9AGAM</name>
<proteinExistence type="predicted"/>
<dbReference type="EMBL" id="MU128940">
    <property type="protein sequence ID" value="KAF9516349.1"/>
    <property type="molecule type" value="Genomic_DNA"/>
</dbReference>
<keyword evidence="2" id="KW-0812">Transmembrane</keyword>
<gene>
    <name evidence="3" type="ORF">BS47DRAFT_1381074</name>
</gene>
<keyword evidence="2" id="KW-0472">Membrane</keyword>
<accession>A0A9P6B278</accession>
<reference evidence="3" key="1">
    <citation type="journal article" date="2020" name="Nat. Commun.">
        <title>Large-scale genome sequencing of mycorrhizal fungi provides insights into the early evolution of symbiotic traits.</title>
        <authorList>
            <person name="Miyauchi S."/>
            <person name="Kiss E."/>
            <person name="Kuo A."/>
            <person name="Drula E."/>
            <person name="Kohler A."/>
            <person name="Sanchez-Garcia M."/>
            <person name="Morin E."/>
            <person name="Andreopoulos B."/>
            <person name="Barry K.W."/>
            <person name="Bonito G."/>
            <person name="Buee M."/>
            <person name="Carver A."/>
            <person name="Chen C."/>
            <person name="Cichocki N."/>
            <person name="Clum A."/>
            <person name="Culley D."/>
            <person name="Crous P.W."/>
            <person name="Fauchery L."/>
            <person name="Girlanda M."/>
            <person name="Hayes R.D."/>
            <person name="Keri Z."/>
            <person name="LaButti K."/>
            <person name="Lipzen A."/>
            <person name="Lombard V."/>
            <person name="Magnuson J."/>
            <person name="Maillard F."/>
            <person name="Murat C."/>
            <person name="Nolan M."/>
            <person name="Ohm R.A."/>
            <person name="Pangilinan J."/>
            <person name="Pereira M.F."/>
            <person name="Perotto S."/>
            <person name="Peter M."/>
            <person name="Pfister S."/>
            <person name="Riley R."/>
            <person name="Sitrit Y."/>
            <person name="Stielow J.B."/>
            <person name="Szollosi G."/>
            <person name="Zifcakova L."/>
            <person name="Stursova M."/>
            <person name="Spatafora J.W."/>
            <person name="Tedersoo L."/>
            <person name="Vaario L.M."/>
            <person name="Yamada A."/>
            <person name="Yan M."/>
            <person name="Wang P."/>
            <person name="Xu J."/>
            <person name="Bruns T."/>
            <person name="Baldrian P."/>
            <person name="Vilgalys R."/>
            <person name="Dunand C."/>
            <person name="Henrissat B."/>
            <person name="Grigoriev I.V."/>
            <person name="Hibbett D."/>
            <person name="Nagy L.G."/>
            <person name="Martin F.M."/>
        </authorList>
    </citation>
    <scope>NUCLEOTIDE SEQUENCE</scope>
    <source>
        <strain evidence="3">UP504</strain>
    </source>
</reference>
<dbReference type="Proteomes" id="UP000886523">
    <property type="component" value="Unassembled WGS sequence"/>
</dbReference>
<evidence type="ECO:0000256" key="2">
    <source>
        <dbReference type="SAM" id="Phobius"/>
    </source>
</evidence>
<feature type="region of interest" description="Disordered" evidence="1">
    <location>
        <begin position="1"/>
        <end position="84"/>
    </location>
</feature>
<sequence>MESSARRPRTVDTRSAVDSFYAPTRTQSVYEPVYAEDDPFSPPVPGHKNTLSNAQRGSSTFPRDQNGAPSHEDAYADEKREPVKGDEEAWDVYADFNNSGPRYSGAVNLATDPTVTGPGTRDGYRALITSDESKSGVGDSSEPVELVTVPAFGPEWTKGELRAMTKKGRAEEKALHRDAKWKEWKNDNRGLFGKKWLTRKAIVWTLFVLIILMAVGLAICLPRVPSFAFNPTAPISTPTNTSNPVVTRGPTANFTFDAVLDLEMSTGGNIIPLHMNNIHANVFIVDTNKLVAQGNTGSFNRKGGTTRRLDIPVLVNYVAPNDTDTTWNLLYSACKSSTTSSRPGLNILIVLDMSIRGLIGTAHTSTSISNLPCPITLPSSSV</sequence>
<comment type="caution">
    <text evidence="3">The sequence shown here is derived from an EMBL/GenBank/DDBJ whole genome shotgun (WGS) entry which is preliminary data.</text>
</comment>
<evidence type="ECO:0000256" key="1">
    <source>
        <dbReference type="SAM" id="MobiDB-lite"/>
    </source>
</evidence>